<name>A0A1S8Y9A7_9GAMM</name>
<evidence type="ECO:0000256" key="3">
    <source>
        <dbReference type="ARBA" id="ARBA00010181"/>
    </source>
</evidence>
<comment type="similarity">
    <text evidence="3">Belongs to the FumD family.</text>
</comment>
<dbReference type="Proteomes" id="UP000190667">
    <property type="component" value="Unassembled WGS sequence"/>
</dbReference>
<proteinExistence type="inferred from homology"/>
<accession>A0A1S8Y9A7</accession>
<dbReference type="GO" id="GO:0004333">
    <property type="term" value="F:fumarate hydratase activity"/>
    <property type="evidence" value="ECO:0007669"/>
    <property type="project" value="UniProtKB-EC"/>
</dbReference>
<protein>
    <recommendedName>
        <fullName evidence="5">Fumarase D</fullName>
        <ecNumber evidence="4">4.2.1.2</ecNumber>
    </recommendedName>
</protein>
<keyword evidence="6" id="KW-0456">Lyase</keyword>
<evidence type="ECO:0000256" key="2">
    <source>
        <dbReference type="ARBA" id="ARBA00003131"/>
    </source>
</evidence>
<dbReference type="EC" id="4.2.1.2" evidence="4"/>
<evidence type="ECO:0000256" key="6">
    <source>
        <dbReference type="ARBA" id="ARBA00023239"/>
    </source>
</evidence>
<dbReference type="STRING" id="1926881.BTJ39_22465"/>
<evidence type="ECO:0000313" key="7">
    <source>
        <dbReference type="EMBL" id="OON35640.1"/>
    </source>
</evidence>
<evidence type="ECO:0000256" key="4">
    <source>
        <dbReference type="ARBA" id="ARBA00012921"/>
    </source>
</evidence>
<comment type="caution">
    <text evidence="7">The sequence shown here is derived from an EMBL/GenBank/DDBJ whole genome shotgun (WGS) entry which is preliminary data.</text>
</comment>
<organism evidence="7 8">
    <name type="scientific">Izhakiella australiensis</name>
    <dbReference type="NCBI Taxonomy" id="1926881"/>
    <lineage>
        <taxon>Bacteria</taxon>
        <taxon>Pseudomonadati</taxon>
        <taxon>Pseudomonadota</taxon>
        <taxon>Gammaproteobacteria</taxon>
        <taxon>Enterobacterales</taxon>
        <taxon>Erwiniaceae</taxon>
        <taxon>Izhakiella</taxon>
    </lineage>
</organism>
<keyword evidence="8" id="KW-1185">Reference proteome</keyword>
<gene>
    <name evidence="7" type="ORF">BTJ39_22465</name>
</gene>
<dbReference type="Pfam" id="PF10965">
    <property type="entry name" value="DUF2767"/>
    <property type="match status" value="1"/>
</dbReference>
<reference evidence="7 8" key="1">
    <citation type="submission" date="2016-12" db="EMBL/GenBank/DDBJ databases">
        <title>Izhakiella australiana sp. nov. of genus Izhakiella isolated from Australian desert.</title>
        <authorList>
            <person name="Ji M."/>
        </authorList>
    </citation>
    <scope>NUCLEOTIDE SEQUENCE [LARGE SCALE GENOMIC DNA]</scope>
    <source>
        <strain evidence="7 8">D4N98</strain>
    </source>
</reference>
<comment type="function">
    <text evidence="2">In vitro catalyzes the addition of water to fumarate, forming malate. Cannot catalyze the reverse reaction. Cannot use the cis-isomer maleate as substrate.</text>
</comment>
<dbReference type="AlphaFoldDB" id="A0A1S8Y9A7"/>
<sequence length="68" mass="7640">MYSKESDELYDEMCRVVGDMVFTLHDFGVESKQMVIADALRTALASNNPERSELLVKAMEAAAKVLDR</sequence>
<comment type="catalytic activity">
    <reaction evidence="1">
        <text>(S)-malate = fumarate + H2O</text>
        <dbReference type="Rhea" id="RHEA:12460"/>
        <dbReference type="ChEBI" id="CHEBI:15377"/>
        <dbReference type="ChEBI" id="CHEBI:15589"/>
        <dbReference type="ChEBI" id="CHEBI:29806"/>
        <dbReference type="EC" id="4.2.1.2"/>
    </reaction>
</comment>
<evidence type="ECO:0000256" key="5">
    <source>
        <dbReference type="ARBA" id="ARBA00015109"/>
    </source>
</evidence>
<dbReference type="InterPro" id="IPR024493">
    <property type="entry name" value="FumD"/>
</dbReference>
<dbReference type="OrthoDB" id="6560929at2"/>
<evidence type="ECO:0000313" key="8">
    <source>
        <dbReference type="Proteomes" id="UP000190667"/>
    </source>
</evidence>
<dbReference type="RefSeq" id="WP_078004913.1">
    <property type="nucleotide sequence ID" value="NZ_MRUL01000028.1"/>
</dbReference>
<dbReference type="EMBL" id="MRUL01000028">
    <property type="protein sequence ID" value="OON35640.1"/>
    <property type="molecule type" value="Genomic_DNA"/>
</dbReference>
<evidence type="ECO:0000256" key="1">
    <source>
        <dbReference type="ARBA" id="ARBA00000929"/>
    </source>
</evidence>